<comment type="caution">
    <text evidence="1">The sequence shown here is derived from an EMBL/GenBank/DDBJ whole genome shotgun (WGS) entry which is preliminary data.</text>
</comment>
<evidence type="ECO:0000313" key="2">
    <source>
        <dbReference type="Proteomes" id="UP001501699"/>
    </source>
</evidence>
<dbReference type="Proteomes" id="UP001501699">
    <property type="component" value="Unassembled WGS sequence"/>
</dbReference>
<protein>
    <recommendedName>
        <fullName evidence="3">Phage related protein</fullName>
    </recommendedName>
</protein>
<organism evidence="1 2">
    <name type="scientific">Bartonella pachyuromydis</name>
    <dbReference type="NCBI Taxonomy" id="931097"/>
    <lineage>
        <taxon>Bacteria</taxon>
        <taxon>Pseudomonadati</taxon>
        <taxon>Pseudomonadota</taxon>
        <taxon>Alphaproteobacteria</taxon>
        <taxon>Hyphomicrobiales</taxon>
        <taxon>Bartonellaceae</taxon>
        <taxon>Bartonella</taxon>
    </lineage>
</organism>
<accession>A0ABP8VMF5</accession>
<sequence length="267" mass="28285">MQTSAPPSWVGNIFKRGGRDALNLYASGAGGNVYGGPRVTPLSAPTYHAIGGLGSIPSYYQNRSLVNLLQNPTAAANNLGVMASGGMVGQNSSFNAALQNSLERVKDTINSSFAGAGRYGSGAHTGVLANELGALSTSATANQYNQDVQNMMQANAMIDQANQNQLGASNNFLQGYGNAYTNMLQGSGVLNDYNQRLVDANRERWLEQDNSGWNRLNMLMNAGHGFARNYGTTMNNMTGSEMKGNDPWKNAIGILASLGQIASGFKK</sequence>
<proteinExistence type="predicted"/>
<name>A0ABP8VMF5_9HYPH</name>
<evidence type="ECO:0000313" key="1">
    <source>
        <dbReference type="EMBL" id="GAA4667044.1"/>
    </source>
</evidence>
<keyword evidence="2" id="KW-1185">Reference proteome</keyword>
<dbReference type="EMBL" id="BAABJA010000018">
    <property type="protein sequence ID" value="GAA4667044.1"/>
    <property type="molecule type" value="Genomic_DNA"/>
</dbReference>
<gene>
    <name evidence="1" type="ORF">GCM10023262_15450</name>
</gene>
<evidence type="ECO:0008006" key="3">
    <source>
        <dbReference type="Google" id="ProtNLM"/>
    </source>
</evidence>
<reference evidence="2" key="1">
    <citation type="journal article" date="2019" name="Int. J. Syst. Evol. Microbiol.">
        <title>The Global Catalogue of Microorganisms (GCM) 10K type strain sequencing project: providing services to taxonomists for standard genome sequencing and annotation.</title>
        <authorList>
            <consortium name="The Broad Institute Genomics Platform"/>
            <consortium name="The Broad Institute Genome Sequencing Center for Infectious Disease"/>
            <person name="Wu L."/>
            <person name="Ma J."/>
        </authorList>
    </citation>
    <scope>NUCLEOTIDE SEQUENCE [LARGE SCALE GENOMIC DNA]</scope>
    <source>
        <strain evidence="2">JCM 17714</strain>
    </source>
</reference>